<accession>A0A1E7L4D6</accession>
<gene>
    <name evidence="1" type="ORF">AN218_14730</name>
</gene>
<evidence type="ECO:0000313" key="2">
    <source>
        <dbReference type="Proteomes" id="UP000176005"/>
    </source>
</evidence>
<reference evidence="1 2" key="1">
    <citation type="journal article" date="2016" name="Front. Microbiol.">
        <title>Comparative Genomics Analysis of Streptomyces Species Reveals Their Adaptation to the Marine Environment and Their Diversity at the Genomic Level.</title>
        <authorList>
            <person name="Tian X."/>
            <person name="Zhang Z."/>
            <person name="Yang T."/>
            <person name="Chen M."/>
            <person name="Li J."/>
            <person name="Chen F."/>
            <person name="Yang J."/>
            <person name="Li W."/>
            <person name="Zhang B."/>
            <person name="Zhang Z."/>
            <person name="Wu J."/>
            <person name="Zhang C."/>
            <person name="Long L."/>
            <person name="Xiao J."/>
        </authorList>
    </citation>
    <scope>NUCLEOTIDE SEQUENCE [LARGE SCALE GENOMIC DNA]</scope>
    <source>
        <strain evidence="1 2">SCSIO 10429</strain>
    </source>
</reference>
<keyword evidence="2" id="KW-1185">Reference proteome</keyword>
<comment type="caution">
    <text evidence="1">The sequence shown here is derived from an EMBL/GenBank/DDBJ whole genome shotgun (WGS) entry which is preliminary data.</text>
</comment>
<proteinExistence type="predicted"/>
<name>A0A1E7L4D6_9ACTN</name>
<dbReference type="AlphaFoldDB" id="A0A1E7L4D6"/>
<dbReference type="EMBL" id="LJGW01000252">
    <property type="protein sequence ID" value="OEV11057.1"/>
    <property type="molecule type" value="Genomic_DNA"/>
</dbReference>
<evidence type="ECO:0000313" key="1">
    <source>
        <dbReference type="EMBL" id="OEV11057.1"/>
    </source>
</evidence>
<organism evidence="1 2">
    <name type="scientific">Streptomyces nanshensis</name>
    <dbReference type="NCBI Taxonomy" id="518642"/>
    <lineage>
        <taxon>Bacteria</taxon>
        <taxon>Bacillati</taxon>
        <taxon>Actinomycetota</taxon>
        <taxon>Actinomycetes</taxon>
        <taxon>Kitasatosporales</taxon>
        <taxon>Streptomycetaceae</taxon>
        <taxon>Streptomyces</taxon>
    </lineage>
</organism>
<sequence>MLCVALSVVGVLVLVAGGGTVINTVMNKTQQVSNSEAFGPSMWRNVPADKVFPKTLSTKLKPTDTADNPRHGSWRRLGIARPATCRDGLGGRLATEAAKRGCRNVLRATYVDPTGQTVSTVAVIVISPSDNAEAELGRFLNTDKRGDGVHAYAVPGTPAAEWSDERRIGGGGRQATGLNLPYGLAAVAGNVDGRMAGHLPEEWDIGDPSQPRPWQGAAKDLASSLDLYLSDLINKESK</sequence>
<dbReference type="Proteomes" id="UP000176005">
    <property type="component" value="Unassembled WGS sequence"/>
</dbReference>
<protein>
    <submittedName>
        <fullName evidence="1">Uncharacterized protein</fullName>
    </submittedName>
</protein>